<evidence type="ECO:0000313" key="2">
    <source>
        <dbReference type="Proteomes" id="UP000814128"/>
    </source>
</evidence>
<dbReference type="EMBL" id="MU273941">
    <property type="protein sequence ID" value="KAI0027291.1"/>
    <property type="molecule type" value="Genomic_DNA"/>
</dbReference>
<feature type="non-terminal residue" evidence="1">
    <location>
        <position position="1"/>
    </location>
</feature>
<comment type="caution">
    <text evidence="1">The sequence shown here is derived from an EMBL/GenBank/DDBJ whole genome shotgun (WGS) entry which is preliminary data.</text>
</comment>
<evidence type="ECO:0000313" key="1">
    <source>
        <dbReference type="EMBL" id="KAI0027291.1"/>
    </source>
</evidence>
<reference evidence="1" key="2">
    <citation type="journal article" date="2022" name="New Phytol.">
        <title>Evolutionary transition to the ectomycorrhizal habit in the genomes of a hyperdiverse lineage of mushroom-forming fungi.</title>
        <authorList>
            <person name="Looney B."/>
            <person name="Miyauchi S."/>
            <person name="Morin E."/>
            <person name="Drula E."/>
            <person name="Courty P.E."/>
            <person name="Kohler A."/>
            <person name="Kuo A."/>
            <person name="LaButti K."/>
            <person name="Pangilinan J."/>
            <person name="Lipzen A."/>
            <person name="Riley R."/>
            <person name="Andreopoulos W."/>
            <person name="He G."/>
            <person name="Johnson J."/>
            <person name="Nolan M."/>
            <person name="Tritt A."/>
            <person name="Barry K.W."/>
            <person name="Grigoriev I.V."/>
            <person name="Nagy L.G."/>
            <person name="Hibbett D."/>
            <person name="Henrissat B."/>
            <person name="Matheny P.B."/>
            <person name="Labbe J."/>
            <person name="Martin F.M."/>
        </authorList>
    </citation>
    <scope>NUCLEOTIDE SEQUENCE</scope>
    <source>
        <strain evidence="1">EC-137</strain>
    </source>
</reference>
<name>A0ACB8Q7B4_9AGAM</name>
<proteinExistence type="predicted"/>
<dbReference type="Proteomes" id="UP000814128">
    <property type="component" value="Unassembled WGS sequence"/>
</dbReference>
<protein>
    <submittedName>
        <fullName evidence="1">Uncharacterized protein</fullName>
    </submittedName>
</protein>
<organism evidence="1 2">
    <name type="scientific">Vararia minispora EC-137</name>
    <dbReference type="NCBI Taxonomy" id="1314806"/>
    <lineage>
        <taxon>Eukaryota</taxon>
        <taxon>Fungi</taxon>
        <taxon>Dikarya</taxon>
        <taxon>Basidiomycota</taxon>
        <taxon>Agaricomycotina</taxon>
        <taxon>Agaricomycetes</taxon>
        <taxon>Russulales</taxon>
        <taxon>Lachnocladiaceae</taxon>
        <taxon>Vararia</taxon>
    </lineage>
</organism>
<sequence>RPPPSRRSLEQDIRPPRPLPTPPPDHRPRIRADTLPSPGPGSQDPQDPHALGAEDLPANPKTWAPAQLSAYLLTALRTRTLTPDADADAPAIAAWIRAHGITGRAFLRWTDADLRSRGVGTLRRTALLAAARSLRQNVLRGRIWGSTPDSAPSFYAAQDDDASDTSASESELDLSDASAAAAAAGARLRRRNAGRVRGLVSRWERAGSESESGSPTRSESLHGSPTRSESLHGSPTRSESWRGSPTRSESLRGSPTRENGTLNPNAAAVEPTIEELLAGVPASGSWGARAWEAADGGTTVKRADETDVDGCVSGSARRIGSGSGSGRRIGKGSARRIVTALFVGEPGPGAEERDAAASGPAVTSGGAAGLGFASGGAAGLGFAPGDAAELGFASGDAAGLGFAPGDAAELGFASGDAVEARLCAVEAALAAELADGRARLAAFRARIEDVEMRVGEMEARRREAEAEDEGDGRRREAEVAEARRREVEEAHRREVEEAVRRAVSEARDAWEAEAQAMRADAARGKAVARRDAVAKALLEPHRFRELPGYLALVGFGLCAVVLKVVLRRIAAGRRA</sequence>
<reference evidence="1" key="1">
    <citation type="submission" date="2021-02" db="EMBL/GenBank/DDBJ databases">
        <authorList>
            <consortium name="DOE Joint Genome Institute"/>
            <person name="Ahrendt S."/>
            <person name="Looney B.P."/>
            <person name="Miyauchi S."/>
            <person name="Morin E."/>
            <person name="Drula E."/>
            <person name="Courty P.E."/>
            <person name="Chicoki N."/>
            <person name="Fauchery L."/>
            <person name="Kohler A."/>
            <person name="Kuo A."/>
            <person name="Labutti K."/>
            <person name="Pangilinan J."/>
            <person name="Lipzen A."/>
            <person name="Riley R."/>
            <person name="Andreopoulos W."/>
            <person name="He G."/>
            <person name="Johnson J."/>
            <person name="Barry K.W."/>
            <person name="Grigoriev I.V."/>
            <person name="Nagy L."/>
            <person name="Hibbett D."/>
            <person name="Henrissat B."/>
            <person name="Matheny P.B."/>
            <person name="Labbe J."/>
            <person name="Martin F."/>
        </authorList>
    </citation>
    <scope>NUCLEOTIDE SEQUENCE</scope>
    <source>
        <strain evidence="1">EC-137</strain>
    </source>
</reference>
<keyword evidence="2" id="KW-1185">Reference proteome</keyword>
<accession>A0ACB8Q7B4</accession>
<gene>
    <name evidence="1" type="ORF">K488DRAFT_74664</name>
</gene>